<dbReference type="EMBL" id="FUZU01000001">
    <property type="protein sequence ID" value="SKC52393.1"/>
    <property type="molecule type" value="Genomic_DNA"/>
</dbReference>
<dbReference type="AlphaFoldDB" id="A0A1T5JMJ9"/>
<protein>
    <recommendedName>
        <fullName evidence="1">DUF58 domain-containing protein</fullName>
    </recommendedName>
</protein>
<dbReference type="RefSeq" id="WP_079685796.1">
    <property type="nucleotide sequence ID" value="NZ_FUZU01000001.1"/>
</dbReference>
<feature type="domain" description="DUF58" evidence="1">
    <location>
        <begin position="49"/>
        <end position="249"/>
    </location>
</feature>
<name>A0A1T5JMJ9_9BACT</name>
<reference evidence="2 3" key="1">
    <citation type="submission" date="2017-02" db="EMBL/GenBank/DDBJ databases">
        <authorList>
            <person name="Peterson S.W."/>
        </authorList>
    </citation>
    <scope>NUCLEOTIDE SEQUENCE [LARGE SCALE GENOMIC DNA]</scope>
    <source>
        <strain evidence="2 3">DSM 25262</strain>
    </source>
</reference>
<accession>A0A1T5JMJ9</accession>
<proteinExistence type="predicted"/>
<evidence type="ECO:0000259" key="1">
    <source>
        <dbReference type="Pfam" id="PF01882"/>
    </source>
</evidence>
<gene>
    <name evidence="2" type="ORF">SAMN05660236_1243</name>
</gene>
<dbReference type="InterPro" id="IPR036465">
    <property type="entry name" value="vWFA_dom_sf"/>
</dbReference>
<evidence type="ECO:0000313" key="3">
    <source>
        <dbReference type="Proteomes" id="UP000190961"/>
    </source>
</evidence>
<dbReference type="Proteomes" id="UP000190961">
    <property type="component" value="Unassembled WGS sequence"/>
</dbReference>
<evidence type="ECO:0000313" key="2">
    <source>
        <dbReference type="EMBL" id="SKC52393.1"/>
    </source>
</evidence>
<sequence>MNSQIRSLLKPEVINTVNGLELIARVIVEGFMSGSNKSQAVGTGQEFSQYRSYEPGDDLRMLDWKMYARSGRYFIRQADIETNITVKFMLDASHSMMYTEDGLSKFMYAKVMIAALAYLARKQSDAFGLFTVNEKEIHEVHPRFEQQQFMRFLHILATAKSEGTWKKGNGLEHLYDHHGKEMIIFITDLYDEENDLLQFIARLKTVRNEVIVFHLMGRQETDLGFKGSFTFEDLETKVRSKVETTTQQKQYSERVQQWIAHSRNWMLEKQISYELINLNDSFETTLRNFLKIRKTLAR</sequence>
<dbReference type="OrthoDB" id="9776116at2"/>
<organism evidence="2 3">
    <name type="scientific">Ohtaekwangia koreensis</name>
    <dbReference type="NCBI Taxonomy" id="688867"/>
    <lineage>
        <taxon>Bacteria</taxon>
        <taxon>Pseudomonadati</taxon>
        <taxon>Bacteroidota</taxon>
        <taxon>Cytophagia</taxon>
        <taxon>Cytophagales</taxon>
        <taxon>Fulvivirgaceae</taxon>
        <taxon>Ohtaekwangia</taxon>
    </lineage>
</organism>
<dbReference type="PANTHER" id="PTHR33608">
    <property type="entry name" value="BLL2464 PROTEIN"/>
    <property type="match status" value="1"/>
</dbReference>
<dbReference type="InterPro" id="IPR002881">
    <property type="entry name" value="DUF58"/>
</dbReference>
<dbReference type="STRING" id="688867.SAMN05660236_1243"/>
<dbReference type="Pfam" id="PF01882">
    <property type="entry name" value="DUF58"/>
    <property type="match status" value="1"/>
</dbReference>
<dbReference type="SUPFAM" id="SSF53300">
    <property type="entry name" value="vWA-like"/>
    <property type="match status" value="1"/>
</dbReference>
<dbReference type="Gene3D" id="3.40.50.410">
    <property type="entry name" value="von Willebrand factor, type A domain"/>
    <property type="match status" value="1"/>
</dbReference>
<dbReference type="PANTHER" id="PTHR33608:SF7">
    <property type="entry name" value="DUF58 DOMAIN-CONTAINING PROTEIN"/>
    <property type="match status" value="1"/>
</dbReference>
<keyword evidence="3" id="KW-1185">Reference proteome</keyword>